<dbReference type="KEGG" id="hir:HETIRDRAFT_98947"/>
<gene>
    <name evidence="2" type="ORF">HETIRDRAFT_98947</name>
</gene>
<accession>W4KKS3</accession>
<feature type="compositionally biased region" description="Basic and acidic residues" evidence="1">
    <location>
        <begin position="74"/>
        <end position="83"/>
    </location>
</feature>
<dbReference type="InParanoid" id="W4KKS3"/>
<proteinExistence type="predicted"/>
<dbReference type="Proteomes" id="UP000030671">
    <property type="component" value="Unassembled WGS sequence"/>
</dbReference>
<evidence type="ECO:0000313" key="3">
    <source>
        <dbReference type="Proteomes" id="UP000030671"/>
    </source>
</evidence>
<organism evidence="2 3">
    <name type="scientific">Heterobasidion irregulare (strain TC 32-1)</name>
    <dbReference type="NCBI Taxonomy" id="747525"/>
    <lineage>
        <taxon>Eukaryota</taxon>
        <taxon>Fungi</taxon>
        <taxon>Dikarya</taxon>
        <taxon>Basidiomycota</taxon>
        <taxon>Agaricomycotina</taxon>
        <taxon>Agaricomycetes</taxon>
        <taxon>Russulales</taxon>
        <taxon>Bondarzewiaceae</taxon>
        <taxon>Heterobasidion</taxon>
        <taxon>Heterobasidion annosum species complex</taxon>
    </lineage>
</organism>
<dbReference type="GeneID" id="20678874"/>
<evidence type="ECO:0000256" key="1">
    <source>
        <dbReference type="SAM" id="MobiDB-lite"/>
    </source>
</evidence>
<protein>
    <submittedName>
        <fullName evidence="2">Uncharacterized protein</fullName>
    </submittedName>
</protein>
<keyword evidence="3" id="KW-1185">Reference proteome</keyword>
<sequence length="244" mass="27164">MSVIINIPGYGASSSGAEVLTSDDSQREGAPSPESVIERDPPISQREDRSRKRKRSNDDSDDDDGARTPPYEPTEPRSSRESELPDDDQVYAASESESEHSKEPSASLDTDDRDPNKLYEYHRDLEGREEEAQSHEEAPRLANGEILPNVRNTYTASQFGFMWDVESPPVGSSVAQVFESMTFRLGDEVLLSDRGYHPAHPENIEDVIPGWSGPFVITDFLPQYGAYMGLKPTEVLATLRALEM</sequence>
<dbReference type="AlphaFoldDB" id="W4KKS3"/>
<dbReference type="HOGENOM" id="CLU_1138113_0_0_1"/>
<feature type="region of interest" description="Disordered" evidence="1">
    <location>
        <begin position="1"/>
        <end position="116"/>
    </location>
</feature>
<name>W4KKS3_HETIT</name>
<reference evidence="2 3" key="1">
    <citation type="journal article" date="2012" name="New Phytol.">
        <title>Insight into trade-off between wood decay and parasitism from the genome of a fungal forest pathogen.</title>
        <authorList>
            <person name="Olson A."/>
            <person name="Aerts A."/>
            <person name="Asiegbu F."/>
            <person name="Belbahri L."/>
            <person name="Bouzid O."/>
            <person name="Broberg A."/>
            <person name="Canback B."/>
            <person name="Coutinho P.M."/>
            <person name="Cullen D."/>
            <person name="Dalman K."/>
            <person name="Deflorio G."/>
            <person name="van Diepen L.T."/>
            <person name="Dunand C."/>
            <person name="Duplessis S."/>
            <person name="Durling M."/>
            <person name="Gonthier P."/>
            <person name="Grimwood J."/>
            <person name="Fossdal C.G."/>
            <person name="Hansson D."/>
            <person name="Henrissat B."/>
            <person name="Hietala A."/>
            <person name="Himmelstrand K."/>
            <person name="Hoffmeister D."/>
            <person name="Hogberg N."/>
            <person name="James T.Y."/>
            <person name="Karlsson M."/>
            <person name="Kohler A."/>
            <person name="Kues U."/>
            <person name="Lee Y.H."/>
            <person name="Lin Y.C."/>
            <person name="Lind M."/>
            <person name="Lindquist E."/>
            <person name="Lombard V."/>
            <person name="Lucas S."/>
            <person name="Lunden K."/>
            <person name="Morin E."/>
            <person name="Murat C."/>
            <person name="Park J."/>
            <person name="Raffaello T."/>
            <person name="Rouze P."/>
            <person name="Salamov A."/>
            <person name="Schmutz J."/>
            <person name="Solheim H."/>
            <person name="Stahlberg J."/>
            <person name="Velez H."/>
            <person name="de Vries R.P."/>
            <person name="Wiebenga A."/>
            <person name="Woodward S."/>
            <person name="Yakovlev I."/>
            <person name="Garbelotto M."/>
            <person name="Martin F."/>
            <person name="Grigoriev I.V."/>
            <person name="Stenlid J."/>
        </authorList>
    </citation>
    <scope>NUCLEOTIDE SEQUENCE [LARGE SCALE GENOMIC DNA]</scope>
    <source>
        <strain evidence="2 3">TC 32-1</strain>
    </source>
</reference>
<dbReference type="EMBL" id="KI925454">
    <property type="protein sequence ID" value="ETW86422.1"/>
    <property type="molecule type" value="Genomic_DNA"/>
</dbReference>
<dbReference type="RefSeq" id="XP_009540447.1">
    <property type="nucleotide sequence ID" value="XM_009542152.1"/>
</dbReference>
<evidence type="ECO:0000313" key="2">
    <source>
        <dbReference type="EMBL" id="ETW86422.1"/>
    </source>
</evidence>
<feature type="compositionally biased region" description="Basic and acidic residues" evidence="1">
    <location>
        <begin position="36"/>
        <end position="50"/>
    </location>
</feature>